<protein>
    <submittedName>
        <fullName evidence="8">Integral membrane protein</fullName>
    </submittedName>
</protein>
<gene>
    <name evidence="8" type="ORF">M406DRAFT_232284</name>
</gene>
<evidence type="ECO:0000256" key="5">
    <source>
        <dbReference type="ARBA" id="ARBA00038359"/>
    </source>
</evidence>
<dbReference type="Proteomes" id="UP000803844">
    <property type="component" value="Unassembled WGS sequence"/>
</dbReference>
<comment type="similarity">
    <text evidence="5">Belongs to the SAT4 family.</text>
</comment>
<evidence type="ECO:0000313" key="9">
    <source>
        <dbReference type="Proteomes" id="UP000803844"/>
    </source>
</evidence>
<feature type="transmembrane region" description="Helical" evidence="6">
    <location>
        <begin position="128"/>
        <end position="152"/>
    </location>
</feature>
<feature type="transmembrane region" description="Helical" evidence="6">
    <location>
        <begin position="16"/>
        <end position="41"/>
    </location>
</feature>
<feature type="transmembrane region" description="Helical" evidence="6">
    <location>
        <begin position="96"/>
        <end position="116"/>
    </location>
</feature>
<dbReference type="Pfam" id="PF20684">
    <property type="entry name" value="Fung_rhodopsin"/>
    <property type="match status" value="1"/>
</dbReference>
<dbReference type="OrthoDB" id="3934549at2759"/>
<evidence type="ECO:0000256" key="2">
    <source>
        <dbReference type="ARBA" id="ARBA00022692"/>
    </source>
</evidence>
<dbReference type="GO" id="GO:0016020">
    <property type="term" value="C:membrane"/>
    <property type="evidence" value="ECO:0007669"/>
    <property type="project" value="UniProtKB-SubCell"/>
</dbReference>
<feature type="non-terminal residue" evidence="8">
    <location>
        <position position="1"/>
    </location>
</feature>
<keyword evidence="2 6" id="KW-0812">Transmembrane</keyword>
<feature type="transmembrane region" description="Helical" evidence="6">
    <location>
        <begin position="53"/>
        <end position="76"/>
    </location>
</feature>
<comment type="caution">
    <text evidence="8">The sequence shown here is derived from an EMBL/GenBank/DDBJ whole genome shotgun (WGS) entry which is preliminary data.</text>
</comment>
<evidence type="ECO:0000256" key="1">
    <source>
        <dbReference type="ARBA" id="ARBA00004141"/>
    </source>
</evidence>
<evidence type="ECO:0000256" key="4">
    <source>
        <dbReference type="ARBA" id="ARBA00023136"/>
    </source>
</evidence>
<proteinExistence type="inferred from homology"/>
<keyword evidence="4 6" id="KW-0472">Membrane</keyword>
<dbReference type="EMBL" id="MU032347">
    <property type="protein sequence ID" value="KAF3765299.1"/>
    <property type="molecule type" value="Genomic_DNA"/>
</dbReference>
<accession>A0A9P4Y2J2</accession>
<feature type="domain" description="Rhodopsin" evidence="7">
    <location>
        <begin position="1"/>
        <end position="194"/>
    </location>
</feature>
<dbReference type="InterPro" id="IPR052337">
    <property type="entry name" value="SAT4-like"/>
</dbReference>
<feature type="non-terminal residue" evidence="8">
    <location>
        <position position="194"/>
    </location>
</feature>
<keyword evidence="3 6" id="KW-1133">Transmembrane helix</keyword>
<dbReference type="GeneID" id="63833026"/>
<keyword evidence="9" id="KW-1185">Reference proteome</keyword>
<evidence type="ECO:0000259" key="7">
    <source>
        <dbReference type="Pfam" id="PF20684"/>
    </source>
</evidence>
<name>A0A9P4Y2J2_CRYP1</name>
<evidence type="ECO:0000313" key="8">
    <source>
        <dbReference type="EMBL" id="KAF3765299.1"/>
    </source>
</evidence>
<reference evidence="8" key="1">
    <citation type="journal article" date="2020" name="Phytopathology">
        <title>Genome sequence of the chestnut blight fungus Cryphonectria parasitica EP155: A fundamental resource for an archetypical invasive plant pathogen.</title>
        <authorList>
            <person name="Crouch J.A."/>
            <person name="Dawe A."/>
            <person name="Aerts A."/>
            <person name="Barry K."/>
            <person name="Churchill A.C.L."/>
            <person name="Grimwood J."/>
            <person name="Hillman B."/>
            <person name="Milgroom M.G."/>
            <person name="Pangilinan J."/>
            <person name="Smith M."/>
            <person name="Salamov A."/>
            <person name="Schmutz J."/>
            <person name="Yadav J."/>
            <person name="Grigoriev I.V."/>
            <person name="Nuss D."/>
        </authorList>
    </citation>
    <scope>NUCLEOTIDE SEQUENCE</scope>
    <source>
        <strain evidence="8">EP155</strain>
    </source>
</reference>
<dbReference type="AlphaFoldDB" id="A0A9P4Y2J2"/>
<evidence type="ECO:0000256" key="6">
    <source>
        <dbReference type="SAM" id="Phobius"/>
    </source>
</evidence>
<dbReference type="InterPro" id="IPR049326">
    <property type="entry name" value="Rhodopsin_dom_fungi"/>
</dbReference>
<dbReference type="PANTHER" id="PTHR33048:SF47">
    <property type="entry name" value="INTEGRAL MEMBRANE PROTEIN-RELATED"/>
    <property type="match status" value="1"/>
</dbReference>
<evidence type="ECO:0000256" key="3">
    <source>
        <dbReference type="ARBA" id="ARBA00022989"/>
    </source>
</evidence>
<comment type="subcellular location">
    <subcellularLocation>
        <location evidence="1">Membrane</location>
        <topology evidence="1">Multi-pass membrane protein</topology>
    </subcellularLocation>
</comment>
<feature type="transmembrane region" description="Helical" evidence="6">
    <location>
        <begin position="164"/>
        <end position="187"/>
    </location>
</feature>
<sequence>LGLHVERVSMPNIREILLTTFIGEIFYSIGFTFIKLSILALYRHLFPTRFIKVSSMALGTFVIMWGISLVLVTIFSCQPIHGFWDITTPSKCVNSKWFFIGNSIPNIIADVILLFLPMRDVWRLQLQLRSKIAVSVMFVLGSFVIIASGLRIKFMLSMNEDDMTWSYVGVGLWTAVEIDVAVVSSCLPTMRPLL</sequence>
<dbReference type="RefSeq" id="XP_040776260.1">
    <property type="nucleotide sequence ID" value="XM_040915897.1"/>
</dbReference>
<organism evidence="8 9">
    <name type="scientific">Cryphonectria parasitica (strain ATCC 38755 / EP155)</name>
    <dbReference type="NCBI Taxonomy" id="660469"/>
    <lineage>
        <taxon>Eukaryota</taxon>
        <taxon>Fungi</taxon>
        <taxon>Dikarya</taxon>
        <taxon>Ascomycota</taxon>
        <taxon>Pezizomycotina</taxon>
        <taxon>Sordariomycetes</taxon>
        <taxon>Sordariomycetidae</taxon>
        <taxon>Diaporthales</taxon>
        <taxon>Cryphonectriaceae</taxon>
        <taxon>Cryphonectria-Endothia species complex</taxon>
        <taxon>Cryphonectria</taxon>
    </lineage>
</organism>
<dbReference type="PANTHER" id="PTHR33048">
    <property type="entry name" value="PTH11-LIKE INTEGRAL MEMBRANE PROTEIN (AFU_ORTHOLOGUE AFUA_5G11245)"/>
    <property type="match status" value="1"/>
</dbReference>